<dbReference type="InterPro" id="IPR013320">
    <property type="entry name" value="ConA-like_dom_sf"/>
</dbReference>
<dbReference type="Gene3D" id="2.60.120.200">
    <property type="match status" value="4"/>
</dbReference>
<dbReference type="PRINTS" id="PR00261">
    <property type="entry name" value="LDLRECEPTOR"/>
</dbReference>
<dbReference type="Gene3D" id="4.10.400.10">
    <property type="entry name" value="Low-density Lipoprotein Receptor"/>
    <property type="match status" value="2"/>
</dbReference>
<dbReference type="InterPro" id="IPR002172">
    <property type="entry name" value="LDrepeatLR_classA_rpt"/>
</dbReference>
<feature type="domain" description="MAM" evidence="4">
    <location>
        <begin position="212"/>
        <end position="393"/>
    </location>
</feature>
<evidence type="ECO:0000256" key="3">
    <source>
        <dbReference type="SAM" id="MobiDB-lite"/>
    </source>
</evidence>
<comment type="caution">
    <text evidence="2">Lacks conserved residue(s) required for the propagation of feature annotation.</text>
</comment>
<dbReference type="CDD" id="cd00112">
    <property type="entry name" value="LDLa"/>
    <property type="match status" value="1"/>
</dbReference>
<organism evidence="5 6">
    <name type="scientific">Euroglyphus maynei</name>
    <name type="common">Mayne's house dust mite</name>
    <dbReference type="NCBI Taxonomy" id="6958"/>
    <lineage>
        <taxon>Eukaryota</taxon>
        <taxon>Metazoa</taxon>
        <taxon>Ecdysozoa</taxon>
        <taxon>Arthropoda</taxon>
        <taxon>Chelicerata</taxon>
        <taxon>Arachnida</taxon>
        <taxon>Acari</taxon>
        <taxon>Acariformes</taxon>
        <taxon>Sarcoptiformes</taxon>
        <taxon>Astigmata</taxon>
        <taxon>Psoroptidia</taxon>
        <taxon>Analgoidea</taxon>
        <taxon>Pyroglyphidae</taxon>
        <taxon>Pyroglyphinae</taxon>
        <taxon>Euroglyphus</taxon>
    </lineage>
</organism>
<dbReference type="PANTHER" id="PTHR23282">
    <property type="entry name" value="APICAL ENDOSOMAL GLYCOPROTEIN PRECURSOR"/>
    <property type="match status" value="1"/>
</dbReference>
<evidence type="ECO:0000256" key="2">
    <source>
        <dbReference type="PROSITE-ProRule" id="PRU00124"/>
    </source>
</evidence>
<name>A0A1Y3BRQ4_EURMA</name>
<protein>
    <recommendedName>
        <fullName evidence="4">MAM domain-containing protein</fullName>
    </recommendedName>
</protein>
<comment type="caution">
    <text evidence="5">The sequence shown here is derived from an EMBL/GenBank/DDBJ whole genome shotgun (WGS) entry which is preliminary data.</text>
</comment>
<accession>A0A1Y3BRQ4</accession>
<feature type="domain" description="MAM" evidence="4">
    <location>
        <begin position="75"/>
        <end position="210"/>
    </location>
</feature>
<evidence type="ECO:0000259" key="4">
    <source>
        <dbReference type="PROSITE" id="PS50060"/>
    </source>
</evidence>
<dbReference type="Proteomes" id="UP000194236">
    <property type="component" value="Unassembled WGS sequence"/>
</dbReference>
<feature type="region of interest" description="Disordered" evidence="3">
    <location>
        <begin position="944"/>
        <end position="964"/>
    </location>
</feature>
<dbReference type="InterPro" id="IPR036055">
    <property type="entry name" value="LDL_receptor-like_sf"/>
</dbReference>
<dbReference type="PROSITE" id="PS50060">
    <property type="entry name" value="MAM_2"/>
    <property type="match status" value="4"/>
</dbReference>
<feature type="disulfide bond" evidence="2">
    <location>
        <begin position="410"/>
        <end position="425"/>
    </location>
</feature>
<evidence type="ECO:0000313" key="5">
    <source>
        <dbReference type="EMBL" id="OTF83630.1"/>
    </source>
</evidence>
<proteinExistence type="predicted"/>
<dbReference type="PROSITE" id="PS01209">
    <property type="entry name" value="LDLRA_1"/>
    <property type="match status" value="1"/>
</dbReference>
<gene>
    <name evidence="5" type="ORF">BLA29_001619</name>
</gene>
<feature type="domain" description="MAM" evidence="4">
    <location>
        <begin position="654"/>
        <end position="867"/>
    </location>
</feature>
<dbReference type="Pfam" id="PF00629">
    <property type="entry name" value="MAM"/>
    <property type="match status" value="3"/>
</dbReference>
<dbReference type="PANTHER" id="PTHR23282:SF101">
    <property type="entry name" value="MAM DOMAIN-CONTAINING PROTEIN"/>
    <property type="match status" value="1"/>
</dbReference>
<feature type="compositionally biased region" description="Polar residues" evidence="3">
    <location>
        <begin position="874"/>
        <end position="889"/>
    </location>
</feature>
<keyword evidence="1 2" id="KW-1015">Disulfide bond</keyword>
<feature type="region of interest" description="Disordered" evidence="3">
    <location>
        <begin position="872"/>
        <end position="897"/>
    </location>
</feature>
<sequence>MFASKTAFISFAIDDIRIRPGRCQHLNDYSYSFTNGLDGLELEQIQPLGEIDAYLINFPTIDAHDERKQFPSGIPQEDHTTYSIKDGYYLGFMNKKTKTIPMDYIDRLSIENVPADVSQRSCVRFAHQLSGNVSLKVYWSAGDYFDDENDRHNDHLLFATNSEKRFWTVVEFDKQLDFKHRIVFETIKPTSDQSYLALDDIIVMNRQCERPIDCDFNQDNYCSYTNLYTGSDQAFRVYATWKSNFHPDFPGPHLDHSQIEGNGFLMLSAWRWSSVGSIHTTKKLVKIISGAQHIERGRVYCLQIWAWINDPKATVEVLLLRYSRGRYLVPISLGRIEEIQHDHWTPYYFTIDREMLSVDVDEIQILIEGTIITNPKTMIALDDISLHRDRCQNETIKCLNGKVIKPEQLCDFRKDCKSGWDEIGCGDECDFEKEDCGWKDTGSRDKDHWFRTSVPEMQTWSPLFTPKFDADANTKGHFMMMRRWIGGQNSQSGHAEMALNAGKMSLYFKQSSADCLIEFDYFAQASRAFFLKVRFGDEIDNMNTFYMVAHTIGTTHGSWTHTFGHVGRHWTPFIVEFEAFDQSTKSAIAVDNIRFIDCAIQPPLPYGENCSRRLIMCNQTRICIPLDSICDGIDDCGGDGEDESFKHCDTSLWRRCSFESWSQCRLTIDNREENDAHWQIATGEQFEENHLNPGYEPLIDNSKRSRTSPYALLLPGGRFLSASIYTPFFSSQVLNITNPCRIRFFYYWHTDIGRIIDPSDLSLEVFVRYQDEDVDDDNKAIENGSSNGTKILWSVTATDVLDQQRWYKAVVDYPNPNDNDWVDEWNNHHIHNLTMKPFQFVLRGWIHEDERSRLAIDDLSYGFNCIALEGPPHHTSTSTTNQPITGSTDRPNHHKGSKGQCLSFIVIVVFARRQYHNRNDIDRKHLVLSLKHLNESKSIHHVENADEAVEQQPEPSAPPINQYS</sequence>
<dbReference type="GO" id="GO:0016020">
    <property type="term" value="C:membrane"/>
    <property type="evidence" value="ECO:0007669"/>
    <property type="project" value="InterPro"/>
</dbReference>
<dbReference type="InterPro" id="IPR000998">
    <property type="entry name" value="MAM_dom"/>
</dbReference>
<dbReference type="SMART" id="SM00192">
    <property type="entry name" value="LDLa"/>
    <property type="match status" value="2"/>
</dbReference>
<dbReference type="SMART" id="SM00137">
    <property type="entry name" value="MAM"/>
    <property type="match status" value="1"/>
</dbReference>
<dbReference type="InterPro" id="IPR023415">
    <property type="entry name" value="LDLR_class-A_CS"/>
</dbReference>
<evidence type="ECO:0000256" key="1">
    <source>
        <dbReference type="ARBA" id="ARBA00023157"/>
    </source>
</evidence>
<feature type="disulfide bond" evidence="2">
    <location>
        <begin position="398"/>
        <end position="416"/>
    </location>
</feature>
<dbReference type="SUPFAM" id="SSF49899">
    <property type="entry name" value="Concanavalin A-like lectins/glucanases"/>
    <property type="match status" value="3"/>
</dbReference>
<dbReference type="OrthoDB" id="6516865at2759"/>
<keyword evidence="6" id="KW-1185">Reference proteome</keyword>
<dbReference type="PROSITE" id="PS50068">
    <property type="entry name" value="LDLRA_2"/>
    <property type="match status" value="2"/>
</dbReference>
<dbReference type="AlphaFoldDB" id="A0A1Y3BRQ4"/>
<dbReference type="SUPFAM" id="SSF57424">
    <property type="entry name" value="LDL receptor-like module"/>
    <property type="match status" value="1"/>
</dbReference>
<dbReference type="EMBL" id="MUJZ01002826">
    <property type="protein sequence ID" value="OTF83630.1"/>
    <property type="molecule type" value="Genomic_DNA"/>
</dbReference>
<evidence type="ECO:0000313" key="6">
    <source>
        <dbReference type="Proteomes" id="UP000194236"/>
    </source>
</evidence>
<reference evidence="5 6" key="1">
    <citation type="submission" date="2017-03" db="EMBL/GenBank/DDBJ databases">
        <title>Genome Survey of Euroglyphus maynei.</title>
        <authorList>
            <person name="Arlian L.G."/>
            <person name="Morgan M.S."/>
            <person name="Rider S.D."/>
        </authorList>
    </citation>
    <scope>NUCLEOTIDE SEQUENCE [LARGE SCALE GENOMIC DNA]</scope>
    <source>
        <strain evidence="5">Arlian Lab</strain>
        <tissue evidence="5">Whole body</tissue>
    </source>
</reference>
<dbReference type="InterPro" id="IPR051560">
    <property type="entry name" value="MAM_domain-containing"/>
</dbReference>
<feature type="domain" description="MAM" evidence="4">
    <location>
        <begin position="427"/>
        <end position="600"/>
    </location>
</feature>